<accession>A0A6J5RP98</accession>
<gene>
    <name evidence="2" type="ORF">UFOVP1256_24</name>
    <name evidence="3" type="ORF">UFOVP1643_15</name>
    <name evidence="1" type="ORF">UFOVP974_5</name>
</gene>
<reference evidence="2" key="1">
    <citation type="submission" date="2020-05" db="EMBL/GenBank/DDBJ databases">
        <authorList>
            <person name="Chiriac C."/>
            <person name="Salcher M."/>
            <person name="Ghai R."/>
            <person name="Kavagutti S V."/>
        </authorList>
    </citation>
    <scope>NUCLEOTIDE SEQUENCE</scope>
</reference>
<evidence type="ECO:0000313" key="1">
    <source>
        <dbReference type="EMBL" id="CAB4173673.1"/>
    </source>
</evidence>
<protein>
    <submittedName>
        <fullName evidence="2">Uncharacterized protein</fullName>
    </submittedName>
</protein>
<evidence type="ECO:0000313" key="3">
    <source>
        <dbReference type="EMBL" id="CAB4222104.1"/>
    </source>
</evidence>
<dbReference type="EMBL" id="LR797202">
    <property type="protein sequence ID" value="CAB4194085.1"/>
    <property type="molecule type" value="Genomic_DNA"/>
</dbReference>
<dbReference type="EMBL" id="LR796922">
    <property type="protein sequence ID" value="CAB4173673.1"/>
    <property type="molecule type" value="Genomic_DNA"/>
</dbReference>
<name>A0A6J5RP98_9CAUD</name>
<proteinExistence type="predicted"/>
<dbReference type="EMBL" id="LR797515">
    <property type="protein sequence ID" value="CAB4222104.1"/>
    <property type="molecule type" value="Genomic_DNA"/>
</dbReference>
<evidence type="ECO:0000313" key="2">
    <source>
        <dbReference type="EMBL" id="CAB4194085.1"/>
    </source>
</evidence>
<sequence length="87" mass="9811">MLGKAKKGVWCDYCASRYGRANEKGQKQADWTVHSELPKSHGRLRSYCNDCVLDVSKWADGTYFTLDQQIEYAKTNGNTTQGVLNGF</sequence>
<organism evidence="2">
    <name type="scientific">uncultured Caudovirales phage</name>
    <dbReference type="NCBI Taxonomy" id="2100421"/>
    <lineage>
        <taxon>Viruses</taxon>
        <taxon>Duplodnaviria</taxon>
        <taxon>Heunggongvirae</taxon>
        <taxon>Uroviricota</taxon>
        <taxon>Caudoviricetes</taxon>
        <taxon>Peduoviridae</taxon>
        <taxon>Maltschvirus</taxon>
        <taxon>Maltschvirus maltsch</taxon>
    </lineage>
</organism>